<proteinExistence type="predicted"/>
<dbReference type="STRING" id="684552.SAMN04489719_2301"/>
<dbReference type="EMBL" id="LT629734">
    <property type="protein sequence ID" value="SDS42978.1"/>
    <property type="molecule type" value="Genomic_DNA"/>
</dbReference>
<keyword evidence="3" id="KW-1185">Reference proteome</keyword>
<sequence>MVVAATALALTGCGEPGVLAPTDSAEPSTSASSEPTQQPGASETPDDSPAPSGSAQPTTPPVAGDLACADVFTAAQLYDFNPNFAPTTDAGDLPGVIADIADAGGTVCAYQHVTGSDRLVIGVLQGMGNFSAPEFETVGGEGVATSTNGSAVVSAASIYFAELRDAQPVLDEVAGNLD</sequence>
<name>A0A1H1S5C8_9MICO</name>
<feature type="region of interest" description="Disordered" evidence="1">
    <location>
        <begin position="13"/>
        <end position="62"/>
    </location>
</feature>
<accession>A0A1H1S5C8</accession>
<gene>
    <name evidence="2" type="ORF">SAMN04489719_2301</name>
</gene>
<protein>
    <recommendedName>
        <fullName evidence="4">DUF3558 domain-containing protein</fullName>
    </recommendedName>
</protein>
<dbReference type="AlphaFoldDB" id="A0A1H1S5C8"/>
<feature type="compositionally biased region" description="Low complexity" evidence="1">
    <location>
        <begin position="24"/>
        <end position="38"/>
    </location>
</feature>
<evidence type="ECO:0008006" key="4">
    <source>
        <dbReference type="Google" id="ProtNLM"/>
    </source>
</evidence>
<evidence type="ECO:0000313" key="2">
    <source>
        <dbReference type="EMBL" id="SDS42978.1"/>
    </source>
</evidence>
<evidence type="ECO:0000256" key="1">
    <source>
        <dbReference type="SAM" id="MobiDB-lite"/>
    </source>
</evidence>
<reference evidence="3" key="1">
    <citation type="submission" date="2016-10" db="EMBL/GenBank/DDBJ databases">
        <authorList>
            <person name="Varghese N."/>
            <person name="Submissions S."/>
        </authorList>
    </citation>
    <scope>NUCLEOTIDE SEQUENCE [LARGE SCALE GENOMIC DNA]</scope>
    <source>
        <strain evidence="3">DSM 22965</strain>
    </source>
</reference>
<evidence type="ECO:0000313" key="3">
    <source>
        <dbReference type="Proteomes" id="UP000199649"/>
    </source>
</evidence>
<organism evidence="2 3">
    <name type="scientific">Agrococcus carbonis</name>
    <dbReference type="NCBI Taxonomy" id="684552"/>
    <lineage>
        <taxon>Bacteria</taxon>
        <taxon>Bacillati</taxon>
        <taxon>Actinomycetota</taxon>
        <taxon>Actinomycetes</taxon>
        <taxon>Micrococcales</taxon>
        <taxon>Microbacteriaceae</taxon>
        <taxon>Agrococcus</taxon>
    </lineage>
</organism>
<dbReference type="Proteomes" id="UP000199649">
    <property type="component" value="Chromosome I"/>
</dbReference>